<dbReference type="OrthoDB" id="448792at2"/>
<dbReference type="InterPro" id="IPR037219">
    <property type="entry name" value="Peptidase_M41-like"/>
</dbReference>
<feature type="transmembrane region" description="Helical" evidence="1">
    <location>
        <begin position="7"/>
        <end position="27"/>
    </location>
</feature>
<dbReference type="GO" id="GO:0004176">
    <property type="term" value="F:ATP-dependent peptidase activity"/>
    <property type="evidence" value="ECO:0007669"/>
    <property type="project" value="InterPro"/>
</dbReference>
<dbReference type="AlphaFoldDB" id="A0A2W1K2P3"/>
<dbReference type="Gene3D" id="1.20.58.760">
    <property type="entry name" value="Peptidase M41"/>
    <property type="match status" value="1"/>
</dbReference>
<dbReference type="PANTHER" id="PTHR33471:SF7">
    <property type="entry name" value="ATP-DEPENDENT ZINC METALLOPROTEASE-RELATED"/>
    <property type="match status" value="1"/>
</dbReference>
<dbReference type="RefSeq" id="WP_110985265.1">
    <property type="nucleotide sequence ID" value="NZ_CAWNWM010000003.1"/>
</dbReference>
<dbReference type="EMBL" id="PQWO01000003">
    <property type="protein sequence ID" value="PZD74307.1"/>
    <property type="molecule type" value="Genomic_DNA"/>
</dbReference>
<accession>A0A2W1K2P3</accession>
<dbReference type="SUPFAM" id="SSF140990">
    <property type="entry name" value="FtsH protease domain-like"/>
    <property type="match status" value="1"/>
</dbReference>
<dbReference type="GO" id="GO:0006508">
    <property type="term" value="P:proteolysis"/>
    <property type="evidence" value="ECO:0007669"/>
    <property type="project" value="UniProtKB-KW"/>
</dbReference>
<dbReference type="EC" id="3.4.24.-" evidence="2"/>
<proteinExistence type="predicted"/>
<dbReference type="PANTHER" id="PTHR33471">
    <property type="entry name" value="ATP-DEPENDENT ZINC METALLOPROTEASE-RELATED"/>
    <property type="match status" value="1"/>
</dbReference>
<keyword evidence="1" id="KW-0812">Transmembrane</keyword>
<dbReference type="GO" id="GO:0005524">
    <property type="term" value="F:ATP binding"/>
    <property type="evidence" value="ECO:0007669"/>
    <property type="project" value="InterPro"/>
</dbReference>
<evidence type="ECO:0000313" key="2">
    <source>
        <dbReference type="EMBL" id="PZD74307.1"/>
    </source>
</evidence>
<sequence length="223" mass="23997">MNEQTSLNAIALSVALLSFSVLLGPYLNLPSAVPAAITLGVLVLAAVDTFGFNGLGSRLLLDGFSQLSPAHRQRVIHHEAGHFLTAQLLGATVVGYTLTAWEAFRQGHSGQGGVRVETPDFGETITASELERYCTIWMAGGVAESLVYDNVEGGADDLETLRSVLTQLDVGDAVLKERVAGRRAQQLLQTHWETYNALVTAMNQRASVEDCCQLIEQQVQSTV</sequence>
<feature type="transmembrane region" description="Helical" evidence="1">
    <location>
        <begin position="33"/>
        <end position="55"/>
    </location>
</feature>
<dbReference type="Proteomes" id="UP000248857">
    <property type="component" value="Unassembled WGS sequence"/>
</dbReference>
<keyword evidence="1" id="KW-1133">Transmembrane helix</keyword>
<keyword evidence="2" id="KW-0482">Metalloprotease</keyword>
<keyword evidence="1" id="KW-0472">Membrane</keyword>
<protein>
    <submittedName>
        <fullName evidence="2">ATP-dependent zinc metalloprotease FtsH</fullName>
        <ecNumber evidence="2">3.4.24.-</ecNumber>
    </submittedName>
</protein>
<keyword evidence="2" id="KW-0645">Protease</keyword>
<evidence type="ECO:0000313" key="3">
    <source>
        <dbReference type="Proteomes" id="UP000248857"/>
    </source>
</evidence>
<evidence type="ECO:0000256" key="1">
    <source>
        <dbReference type="SAM" id="Phobius"/>
    </source>
</evidence>
<keyword evidence="3" id="KW-1185">Reference proteome</keyword>
<organism evidence="2 3">
    <name type="scientific">Acaryochloris thomasi RCC1774</name>
    <dbReference type="NCBI Taxonomy" id="1764569"/>
    <lineage>
        <taxon>Bacteria</taxon>
        <taxon>Bacillati</taxon>
        <taxon>Cyanobacteriota</taxon>
        <taxon>Cyanophyceae</taxon>
        <taxon>Acaryochloridales</taxon>
        <taxon>Acaryochloridaceae</taxon>
        <taxon>Acaryochloris</taxon>
        <taxon>Acaryochloris thomasi</taxon>
    </lineage>
</organism>
<dbReference type="GO" id="GO:0004222">
    <property type="term" value="F:metalloendopeptidase activity"/>
    <property type="evidence" value="ECO:0007669"/>
    <property type="project" value="InterPro"/>
</dbReference>
<comment type="caution">
    <text evidence="2">The sequence shown here is derived from an EMBL/GenBank/DDBJ whole genome shotgun (WGS) entry which is preliminary data.</text>
</comment>
<name>A0A2W1K2P3_9CYAN</name>
<reference evidence="2 3" key="1">
    <citation type="journal article" date="2018" name="Sci. Rep.">
        <title>A novel species of the marine cyanobacterium Acaryochloris with a unique pigment content and lifestyle.</title>
        <authorList>
            <person name="Partensky F."/>
            <person name="Six C."/>
            <person name="Ratin M."/>
            <person name="Garczarek L."/>
            <person name="Vaulot D."/>
            <person name="Probert I."/>
            <person name="Calteau A."/>
            <person name="Gourvil P."/>
            <person name="Marie D."/>
            <person name="Grebert T."/>
            <person name="Bouchier C."/>
            <person name="Le Panse S."/>
            <person name="Gachenot M."/>
            <person name="Rodriguez F."/>
            <person name="Garrido J.L."/>
        </authorList>
    </citation>
    <scope>NUCLEOTIDE SEQUENCE [LARGE SCALE GENOMIC DNA]</scope>
    <source>
        <strain evidence="2 3">RCC1774</strain>
    </source>
</reference>
<keyword evidence="2" id="KW-0378">Hydrolase</keyword>
<gene>
    <name evidence="2" type="primary">ftsH_1</name>
    <name evidence="2" type="ORF">C1752_01295</name>
</gene>